<dbReference type="SUPFAM" id="SSF46626">
    <property type="entry name" value="Cytochrome c"/>
    <property type="match status" value="1"/>
</dbReference>
<dbReference type="PROSITE" id="PS51257">
    <property type="entry name" value="PROKAR_LIPOPROTEIN"/>
    <property type="match status" value="1"/>
</dbReference>
<evidence type="ECO:0000256" key="4">
    <source>
        <dbReference type="PROSITE-ProRule" id="PRU00433"/>
    </source>
</evidence>
<dbReference type="RefSeq" id="WP_111350466.1">
    <property type="nucleotide sequence ID" value="NZ_QLII01000001.1"/>
</dbReference>
<evidence type="ECO:0000313" key="8">
    <source>
        <dbReference type="Proteomes" id="UP000249016"/>
    </source>
</evidence>
<dbReference type="Pfam" id="PF23500">
    <property type="entry name" value="DUF7133"/>
    <property type="match status" value="1"/>
</dbReference>
<dbReference type="Proteomes" id="UP000249016">
    <property type="component" value="Unassembled WGS sequence"/>
</dbReference>
<dbReference type="PANTHER" id="PTHR33546:SF1">
    <property type="entry name" value="LARGE, MULTIFUNCTIONAL SECRETED PROTEIN"/>
    <property type="match status" value="1"/>
</dbReference>
<evidence type="ECO:0000256" key="5">
    <source>
        <dbReference type="SAM" id="SignalP"/>
    </source>
</evidence>
<dbReference type="InterPro" id="IPR011989">
    <property type="entry name" value="ARM-like"/>
</dbReference>
<accession>A0A327NV33</accession>
<organism evidence="7 8">
    <name type="scientific">Spirosoma telluris</name>
    <dbReference type="NCBI Taxonomy" id="2183553"/>
    <lineage>
        <taxon>Bacteria</taxon>
        <taxon>Pseudomonadati</taxon>
        <taxon>Bacteroidota</taxon>
        <taxon>Cytophagia</taxon>
        <taxon>Cytophagales</taxon>
        <taxon>Cytophagaceae</taxon>
        <taxon>Spirosoma</taxon>
    </lineage>
</organism>
<dbReference type="PROSITE" id="PS51007">
    <property type="entry name" value="CYTC"/>
    <property type="match status" value="1"/>
</dbReference>
<dbReference type="InterPro" id="IPR036909">
    <property type="entry name" value="Cyt_c-like_dom_sf"/>
</dbReference>
<dbReference type="Gene3D" id="1.25.10.10">
    <property type="entry name" value="Leucine-rich Repeat Variant"/>
    <property type="match status" value="1"/>
</dbReference>
<feature type="chain" id="PRO_5016431716" evidence="5">
    <location>
        <begin position="23"/>
        <end position="775"/>
    </location>
</feature>
<gene>
    <name evidence="7" type="ORF">HMF3257_21590</name>
</gene>
<dbReference type="GO" id="GO:0046872">
    <property type="term" value="F:metal ion binding"/>
    <property type="evidence" value="ECO:0007669"/>
    <property type="project" value="UniProtKB-KW"/>
</dbReference>
<dbReference type="AlphaFoldDB" id="A0A327NV33"/>
<comment type="caution">
    <text evidence="7">The sequence shown here is derived from an EMBL/GenBank/DDBJ whole genome shotgun (WGS) entry which is preliminary data.</text>
</comment>
<dbReference type="SUPFAM" id="SSF48371">
    <property type="entry name" value="ARM repeat"/>
    <property type="match status" value="1"/>
</dbReference>
<keyword evidence="1 4" id="KW-0349">Heme</keyword>
<dbReference type="InterPro" id="IPR011042">
    <property type="entry name" value="6-blade_b-propeller_TolB-like"/>
</dbReference>
<evidence type="ECO:0000259" key="6">
    <source>
        <dbReference type="PROSITE" id="PS51007"/>
    </source>
</evidence>
<dbReference type="InterPro" id="IPR011041">
    <property type="entry name" value="Quinoprot_gluc/sorb_DH_b-prop"/>
</dbReference>
<evidence type="ECO:0000313" key="7">
    <source>
        <dbReference type="EMBL" id="RAI78545.1"/>
    </source>
</evidence>
<evidence type="ECO:0000256" key="1">
    <source>
        <dbReference type="ARBA" id="ARBA00022617"/>
    </source>
</evidence>
<name>A0A327NV33_9BACT</name>
<keyword evidence="5" id="KW-0732">Signal</keyword>
<dbReference type="OrthoDB" id="9808161at2"/>
<dbReference type="InterPro" id="IPR009056">
    <property type="entry name" value="Cyt_c-like_dom"/>
</dbReference>
<keyword evidence="3 4" id="KW-0408">Iron</keyword>
<evidence type="ECO:0000256" key="2">
    <source>
        <dbReference type="ARBA" id="ARBA00022723"/>
    </source>
</evidence>
<keyword evidence="8" id="KW-1185">Reference proteome</keyword>
<proteinExistence type="predicted"/>
<dbReference type="InterPro" id="IPR016024">
    <property type="entry name" value="ARM-type_fold"/>
</dbReference>
<dbReference type="GO" id="GO:0020037">
    <property type="term" value="F:heme binding"/>
    <property type="evidence" value="ECO:0007669"/>
    <property type="project" value="InterPro"/>
</dbReference>
<feature type="domain" description="Cytochrome c" evidence="6">
    <location>
        <begin position="628"/>
        <end position="720"/>
    </location>
</feature>
<reference evidence="7 8" key="1">
    <citation type="submission" date="2018-06" db="EMBL/GenBank/DDBJ databases">
        <title>Spirosoma sp. HMF3257 Genome sequencing and assembly.</title>
        <authorList>
            <person name="Kang H."/>
            <person name="Cha I."/>
            <person name="Kim H."/>
            <person name="Kang J."/>
            <person name="Joh K."/>
        </authorList>
    </citation>
    <scope>NUCLEOTIDE SEQUENCE [LARGE SCALE GENOMIC DNA]</scope>
    <source>
        <strain evidence="7 8">HMF3257</strain>
    </source>
</reference>
<dbReference type="GO" id="GO:0009055">
    <property type="term" value="F:electron transfer activity"/>
    <property type="evidence" value="ECO:0007669"/>
    <property type="project" value="InterPro"/>
</dbReference>
<dbReference type="EMBL" id="QLII01000001">
    <property type="protein sequence ID" value="RAI78545.1"/>
    <property type="molecule type" value="Genomic_DNA"/>
</dbReference>
<protein>
    <submittedName>
        <fullName evidence="7">Cytochrome C</fullName>
    </submittedName>
</protein>
<dbReference type="Gene3D" id="1.10.760.10">
    <property type="entry name" value="Cytochrome c-like domain"/>
    <property type="match status" value="1"/>
</dbReference>
<sequence>MRLHSKLNPTLKSYLFSTCLFALSLLTSSCNQSYKASSGSDFTRVVQDTNPPVEPLSPEASIKKFQLPPGYHVELVASEPMIQEPVALAWDGNGRLYVAEMNTYMTDASATGEYAPTSRIKRLEDTDGDGKMDKSTIFIDSLVLPRTILPIGDQLLVGITNVQHIWSYRDTNGDGKADEKKIVFKNDAIDSRNLEHQNGGMIWNMDNWIYPTRDNLRYKYKNGKLLADTLVDNMIGQWGMTTDNYGRLFYSEAGPGLPAVQIQQNPAYGALNFADQYSEDFTKPWPIIGTIDAQGGREALRPEDNTLNKFTSGCGQSIFRGDRLPADMQGDYFIAEPVGRIIKRGKVSNRDGKIYIEDAYKQKDWLASADMNFRPINTYTGPDGCFYIVDMYHGIIQESEWTKPGSYLGGIIQQKGLYKNRGMGRIYRVVHDDFKRNTQRPNLLNEPSSQLVNYLDHPNGWWRDNAQLLLIVRNDQSIVPTLKQIAVGEQASLAKQPGPLARIHALWTLEGLEAIDKPTLFKAFTDTDAQVRKAAVWISEYYLKKKDPVVIAKLTTLKDDPSADVRIQLALSLRSHQTPQTQALAKKLLADNPKNELMQFSFTTFAESQKILQAEQERTRNLSPVDRALVTQGATIFKQLCATCHGPDGKGITMGGKQMPAPPLVGSPRVKGDKTLLMQLLLNGMRGPVDGKTYPDMMPSMASNDDKWIASVLSYVRNSSELGNKSSVVTPEEVAYTRANTPVIPAGMTQQELEIFKLGRAERTNWSKPDDKAHK</sequence>
<evidence type="ECO:0000256" key="3">
    <source>
        <dbReference type="ARBA" id="ARBA00023004"/>
    </source>
</evidence>
<dbReference type="Pfam" id="PF00034">
    <property type="entry name" value="Cytochrom_C"/>
    <property type="match status" value="1"/>
</dbReference>
<dbReference type="SUPFAM" id="SSF50952">
    <property type="entry name" value="Soluble quinoprotein glucose dehydrogenase"/>
    <property type="match status" value="1"/>
</dbReference>
<dbReference type="Gene3D" id="2.120.10.30">
    <property type="entry name" value="TolB, C-terminal domain"/>
    <property type="match status" value="1"/>
</dbReference>
<dbReference type="PANTHER" id="PTHR33546">
    <property type="entry name" value="LARGE, MULTIFUNCTIONAL SECRETED PROTEIN-RELATED"/>
    <property type="match status" value="1"/>
</dbReference>
<dbReference type="InterPro" id="IPR055557">
    <property type="entry name" value="DUF7133"/>
</dbReference>
<feature type="signal peptide" evidence="5">
    <location>
        <begin position="1"/>
        <end position="22"/>
    </location>
</feature>
<keyword evidence="2 4" id="KW-0479">Metal-binding</keyword>